<sequence>MPKDLSKAAYDATMQFDEGLIDFFRGAPEVKLPNGLQRKFIREYLRARGRTTTTAPIHVDERQALKVYLGRVTRWYNTFYAICAFCGVESLIETEGSNYSSTFQCKHDTCDDKDKIQYTKYHEEMQPST</sequence>
<dbReference type="VEuPathDB" id="FungiDB:JI435_432050"/>
<protein>
    <submittedName>
        <fullName evidence="1">Uncharacterized protein</fullName>
    </submittedName>
</protein>
<dbReference type="RefSeq" id="XP_001793565.1">
    <property type="nucleotide sequence ID" value="XM_001793513.1"/>
</dbReference>
<dbReference type="EMBL" id="CP069027">
    <property type="protein sequence ID" value="QRC95273.1"/>
    <property type="molecule type" value="Genomic_DNA"/>
</dbReference>
<accession>A0A7U2EY82</accession>
<dbReference type="Proteomes" id="UP000663193">
    <property type="component" value="Chromosome 5"/>
</dbReference>
<gene>
    <name evidence="1" type="ORF">JI435_432050</name>
</gene>
<organism evidence="1 2">
    <name type="scientific">Phaeosphaeria nodorum (strain SN15 / ATCC MYA-4574 / FGSC 10173)</name>
    <name type="common">Glume blotch fungus</name>
    <name type="synonym">Parastagonospora nodorum</name>
    <dbReference type="NCBI Taxonomy" id="321614"/>
    <lineage>
        <taxon>Eukaryota</taxon>
        <taxon>Fungi</taxon>
        <taxon>Dikarya</taxon>
        <taxon>Ascomycota</taxon>
        <taxon>Pezizomycotina</taxon>
        <taxon>Dothideomycetes</taxon>
        <taxon>Pleosporomycetidae</taxon>
        <taxon>Pleosporales</taxon>
        <taxon>Pleosporineae</taxon>
        <taxon>Phaeosphaeriaceae</taxon>
        <taxon>Parastagonospora</taxon>
    </lineage>
</organism>
<keyword evidence="2" id="KW-1185">Reference proteome</keyword>
<proteinExistence type="predicted"/>
<reference evidence="2" key="1">
    <citation type="journal article" date="2021" name="BMC Genomics">
        <title>Chromosome-level genome assembly and manually-curated proteome of model necrotroph Parastagonospora nodorum Sn15 reveals a genome-wide trove of candidate effector homologs, and redundancy of virulence-related functions within an accessory chromosome.</title>
        <authorList>
            <person name="Bertazzoni S."/>
            <person name="Jones D.A.B."/>
            <person name="Phan H.T."/>
            <person name="Tan K.-C."/>
            <person name="Hane J.K."/>
        </authorList>
    </citation>
    <scope>NUCLEOTIDE SEQUENCE [LARGE SCALE GENOMIC DNA]</scope>
    <source>
        <strain evidence="2">SN15 / ATCC MYA-4574 / FGSC 10173)</strain>
    </source>
</reference>
<dbReference type="KEGG" id="pno:SNOG_02973"/>
<evidence type="ECO:0000313" key="1">
    <source>
        <dbReference type="EMBL" id="QRC95273.1"/>
    </source>
</evidence>
<evidence type="ECO:0000313" key="2">
    <source>
        <dbReference type="Proteomes" id="UP000663193"/>
    </source>
</evidence>
<dbReference type="AlphaFoldDB" id="A0A7U2EY82"/>
<name>A0A7U2EY82_PHANO</name>